<name>A0A6L5G4Z0_9ACTN</name>
<feature type="domain" description="FAD/NAD(P)-binding" evidence="6">
    <location>
        <begin position="4"/>
        <end position="277"/>
    </location>
</feature>
<comment type="caution">
    <text evidence="7">The sequence shown here is derived from an EMBL/GenBank/DDBJ whole genome shotgun (WGS) entry which is preliminary data.</text>
</comment>
<evidence type="ECO:0000256" key="2">
    <source>
        <dbReference type="ARBA" id="ARBA00005272"/>
    </source>
</evidence>
<dbReference type="InterPro" id="IPR051169">
    <property type="entry name" value="NADH-Q_oxidoreductase"/>
</dbReference>
<dbReference type="InterPro" id="IPR023753">
    <property type="entry name" value="FAD/NAD-binding_dom"/>
</dbReference>
<evidence type="ECO:0000256" key="4">
    <source>
        <dbReference type="ARBA" id="ARBA00022827"/>
    </source>
</evidence>
<evidence type="ECO:0000313" key="7">
    <source>
        <dbReference type="EMBL" id="MQM24700.1"/>
    </source>
</evidence>
<dbReference type="GO" id="GO:0003955">
    <property type="term" value="F:NAD(P)H dehydrogenase (quinone) activity"/>
    <property type="evidence" value="ECO:0007669"/>
    <property type="project" value="TreeGrafter"/>
</dbReference>
<dbReference type="EMBL" id="WIAO01000003">
    <property type="protein sequence ID" value="MQM24700.1"/>
    <property type="molecule type" value="Genomic_DNA"/>
</dbReference>
<comment type="cofactor">
    <cofactor evidence="1">
        <name>FAD</name>
        <dbReference type="ChEBI" id="CHEBI:57692"/>
    </cofactor>
</comment>
<dbReference type="InterPro" id="IPR036188">
    <property type="entry name" value="FAD/NAD-bd_sf"/>
</dbReference>
<dbReference type="Gene3D" id="3.50.50.100">
    <property type="match status" value="1"/>
</dbReference>
<organism evidence="7 8">
    <name type="scientific">Glycomyces albidus</name>
    <dbReference type="NCBI Taxonomy" id="2656774"/>
    <lineage>
        <taxon>Bacteria</taxon>
        <taxon>Bacillati</taxon>
        <taxon>Actinomycetota</taxon>
        <taxon>Actinomycetes</taxon>
        <taxon>Glycomycetales</taxon>
        <taxon>Glycomycetaceae</taxon>
        <taxon>Glycomyces</taxon>
    </lineage>
</organism>
<dbReference type="RefSeq" id="WP_153023890.1">
    <property type="nucleotide sequence ID" value="NZ_WIAO01000003.1"/>
</dbReference>
<evidence type="ECO:0000256" key="1">
    <source>
        <dbReference type="ARBA" id="ARBA00001974"/>
    </source>
</evidence>
<keyword evidence="4" id="KW-0274">FAD</keyword>
<dbReference type="PANTHER" id="PTHR42913">
    <property type="entry name" value="APOPTOSIS-INDUCING FACTOR 1"/>
    <property type="match status" value="1"/>
</dbReference>
<comment type="similarity">
    <text evidence="2">Belongs to the NADH dehydrogenase family.</text>
</comment>
<dbReference type="PRINTS" id="PR00469">
    <property type="entry name" value="PNDRDTASEII"/>
</dbReference>
<keyword evidence="5" id="KW-0560">Oxidoreductase</keyword>
<dbReference type="PRINTS" id="PR00368">
    <property type="entry name" value="FADPNR"/>
</dbReference>
<keyword evidence="3" id="KW-0285">Flavoprotein</keyword>
<dbReference type="PANTHER" id="PTHR42913:SF3">
    <property type="entry name" value="64 KDA MITOCHONDRIAL NADH DEHYDROGENASE (EUROFUNG)"/>
    <property type="match status" value="1"/>
</dbReference>
<evidence type="ECO:0000256" key="3">
    <source>
        <dbReference type="ARBA" id="ARBA00022630"/>
    </source>
</evidence>
<reference evidence="7 8" key="1">
    <citation type="submission" date="2019-10" db="EMBL/GenBank/DDBJ databases">
        <title>Glycomyces albidus sp. nov., a novel actinomycete isolated from rhizosphere soil of wheat (Triticum aestivum L.).</title>
        <authorList>
            <person name="Qian L."/>
        </authorList>
    </citation>
    <scope>NUCLEOTIDE SEQUENCE [LARGE SCALE GENOMIC DNA]</scope>
    <source>
        <strain evidence="7 8">NEAU-7082</strain>
    </source>
</reference>
<dbReference type="SUPFAM" id="SSF51905">
    <property type="entry name" value="FAD/NAD(P)-binding domain"/>
    <property type="match status" value="1"/>
</dbReference>
<dbReference type="AlphaFoldDB" id="A0A6L5G4Z0"/>
<evidence type="ECO:0000313" key="8">
    <source>
        <dbReference type="Proteomes" id="UP000477750"/>
    </source>
</evidence>
<sequence>MQHRVLVLGAGYAGLTAARRLSTLLRGTGTEIVLVNDTPNFIERIRLHQLAAGQDLPRHRLADLLAGTGVRVRVARVAAVDVDRRTVLTDAGELGYGTLVYALGSAAAAMPGAEAHAWNAGSPGAAVRLRDRLARAGEGDRVLVVGGGLTGLEIAAEIAESRPGLAVALATAGGLGDWLVPGAREHLRRGFDRLGIDVLEGVRVDRFTAAGAVAREGVLVPAQVSIAATGFAANPIAAAAGLDTDDCGRVPVDRAMRSLSHPDVDVIGDAAWAEGPGGRALRMSCSSGMPTAWIAAGHIAARLTSRRPPRLRIRYFHQTISIGRADAVVQFVTADDRPKRTYLTGKAASRYKEALCRIAVWSFAHDLPARRAAAVPGDALRPA</sequence>
<evidence type="ECO:0000256" key="5">
    <source>
        <dbReference type="ARBA" id="ARBA00023002"/>
    </source>
</evidence>
<dbReference type="Proteomes" id="UP000477750">
    <property type="component" value="Unassembled WGS sequence"/>
</dbReference>
<keyword evidence="8" id="KW-1185">Reference proteome</keyword>
<evidence type="ECO:0000259" key="6">
    <source>
        <dbReference type="Pfam" id="PF07992"/>
    </source>
</evidence>
<protein>
    <submittedName>
        <fullName evidence="7">Oxidoreductase</fullName>
    </submittedName>
</protein>
<dbReference type="GO" id="GO:0019646">
    <property type="term" value="P:aerobic electron transport chain"/>
    <property type="evidence" value="ECO:0007669"/>
    <property type="project" value="TreeGrafter"/>
</dbReference>
<proteinExistence type="inferred from homology"/>
<dbReference type="Pfam" id="PF07992">
    <property type="entry name" value="Pyr_redox_2"/>
    <property type="match status" value="1"/>
</dbReference>
<gene>
    <name evidence="7" type="ORF">GFD30_03760</name>
</gene>
<accession>A0A6L5G4Z0</accession>